<name>A0A5E4GB50_PRUDU</name>
<evidence type="ECO:0000313" key="4">
    <source>
        <dbReference type="EMBL" id="VVA36830.1"/>
    </source>
</evidence>
<evidence type="ECO:0000256" key="1">
    <source>
        <dbReference type="SAM" id="MobiDB-lite"/>
    </source>
</evidence>
<evidence type="ECO:0000313" key="6">
    <source>
        <dbReference type="Proteomes" id="UP001054821"/>
    </source>
</evidence>
<dbReference type="Proteomes" id="UP001054821">
    <property type="component" value="Chromosome 6"/>
</dbReference>
<evidence type="ECO:0000313" key="5">
    <source>
        <dbReference type="Proteomes" id="UP000327085"/>
    </source>
</evidence>
<evidence type="ECO:0000313" key="3">
    <source>
        <dbReference type="EMBL" id="KAI5325259.1"/>
    </source>
</evidence>
<dbReference type="EMBL" id="CABIKO010000480">
    <property type="protein sequence ID" value="VVA36830.1"/>
    <property type="molecule type" value="Genomic_DNA"/>
</dbReference>
<dbReference type="Gramene" id="VVA36830">
    <property type="protein sequence ID" value="VVA36830"/>
    <property type="gene ID" value="Prudul26B016990"/>
</dbReference>
<organism evidence="4 5">
    <name type="scientific">Prunus dulcis</name>
    <name type="common">Almond</name>
    <name type="synonym">Amygdalus dulcis</name>
    <dbReference type="NCBI Taxonomy" id="3755"/>
    <lineage>
        <taxon>Eukaryota</taxon>
        <taxon>Viridiplantae</taxon>
        <taxon>Streptophyta</taxon>
        <taxon>Embryophyta</taxon>
        <taxon>Tracheophyta</taxon>
        <taxon>Spermatophyta</taxon>
        <taxon>Magnoliopsida</taxon>
        <taxon>eudicotyledons</taxon>
        <taxon>Gunneridae</taxon>
        <taxon>Pentapetalae</taxon>
        <taxon>rosids</taxon>
        <taxon>fabids</taxon>
        <taxon>Rosales</taxon>
        <taxon>Rosaceae</taxon>
        <taxon>Amygdaloideae</taxon>
        <taxon>Amygdaleae</taxon>
        <taxon>Prunus</taxon>
    </lineage>
</organism>
<sequence length="127" mass="14007">MNGTLSASQPRRSWSFSSSSSNFKLRPWISVPLVDSDAGTSRFQVKATAESAEESSESSCMNKRLRSGVVWPLVFENRPRRLLGARRAPRVCVTGGSLIMIYVYVLVGLHIMGLLCFARDALGDKLI</sequence>
<dbReference type="AlphaFoldDB" id="A0A5E4GB50"/>
<dbReference type="EMBL" id="JAJFAZ020000006">
    <property type="protein sequence ID" value="KAI5325259.1"/>
    <property type="molecule type" value="Genomic_DNA"/>
</dbReference>
<accession>A0A5E4GB50</accession>
<keyword evidence="2" id="KW-0472">Membrane</keyword>
<feature type="transmembrane region" description="Helical" evidence="2">
    <location>
        <begin position="99"/>
        <end position="118"/>
    </location>
</feature>
<dbReference type="InParanoid" id="A0A5E4GB50"/>
<dbReference type="Proteomes" id="UP000327085">
    <property type="component" value="Chromosome 6"/>
</dbReference>
<proteinExistence type="predicted"/>
<keyword evidence="6" id="KW-1185">Reference proteome</keyword>
<protein>
    <submittedName>
        <fullName evidence="4">PREDICTED: triose phosphate/phosphate translocator non-green</fullName>
    </submittedName>
</protein>
<keyword evidence="2" id="KW-1133">Transmembrane helix</keyword>
<reference evidence="4" key="1">
    <citation type="submission" date="2019-07" db="EMBL/GenBank/DDBJ databases">
        <authorList>
            <person name="Alioto T."/>
            <person name="Alioto T."/>
            <person name="Gomez Garrido J."/>
        </authorList>
    </citation>
    <scope>NUCLEOTIDE SEQUENCE</scope>
</reference>
<reference evidence="3 6" key="3">
    <citation type="journal article" date="2022" name="G3 (Bethesda)">
        <title>Whole-genome sequence and methylome profiling of the almond [Prunus dulcis (Mill.) D.A. Webb] cultivar 'Nonpareil'.</title>
        <authorList>
            <person name="D'Amico-Willman K.M."/>
            <person name="Ouma W.Z."/>
            <person name="Meulia T."/>
            <person name="Sideli G.M."/>
            <person name="Gradziel T.M."/>
            <person name="Fresnedo-Ramirez J."/>
        </authorList>
    </citation>
    <scope>NUCLEOTIDE SEQUENCE [LARGE SCALE GENOMIC DNA]</scope>
    <source>
        <strain evidence="3">Clone GOH B32 T37-40</strain>
    </source>
</reference>
<gene>
    <name evidence="4" type="ORF">ALMOND_2B016990</name>
    <name evidence="3" type="ORF">L3X38_034333</name>
</gene>
<reference evidence="5" key="2">
    <citation type="journal article" date="2020" name="Plant J.">
        <title>Transposons played a major role in the diversification between the closely related almond and peach genomes: results from the almond genome sequence.</title>
        <authorList>
            <person name="Alioto T."/>
            <person name="Alexiou K.G."/>
            <person name="Bardil A."/>
            <person name="Barteri F."/>
            <person name="Castanera R."/>
            <person name="Cruz F."/>
            <person name="Dhingra A."/>
            <person name="Duval H."/>
            <person name="Fernandez I Marti A."/>
            <person name="Frias L."/>
            <person name="Galan B."/>
            <person name="Garcia J.L."/>
            <person name="Howad W."/>
            <person name="Gomez-Garrido J."/>
            <person name="Gut M."/>
            <person name="Julca I."/>
            <person name="Morata J."/>
            <person name="Puigdomenech P."/>
            <person name="Ribeca P."/>
            <person name="Rubio Cabetas M.J."/>
            <person name="Vlasova A."/>
            <person name="Wirthensohn M."/>
            <person name="Garcia-Mas J."/>
            <person name="Gabaldon T."/>
            <person name="Casacuberta J.M."/>
            <person name="Arus P."/>
        </authorList>
    </citation>
    <scope>NUCLEOTIDE SEQUENCE [LARGE SCALE GENOMIC DNA]</scope>
    <source>
        <strain evidence="5">cv. Texas</strain>
    </source>
</reference>
<feature type="region of interest" description="Disordered" evidence="1">
    <location>
        <begin position="1"/>
        <end position="21"/>
    </location>
</feature>
<evidence type="ECO:0000256" key="2">
    <source>
        <dbReference type="SAM" id="Phobius"/>
    </source>
</evidence>
<keyword evidence="2" id="KW-0812">Transmembrane</keyword>